<accession>A0ABV6QTE7</accession>
<dbReference type="Pfam" id="PF00759">
    <property type="entry name" value="Glyco_hydro_9"/>
    <property type="match status" value="1"/>
</dbReference>
<evidence type="ECO:0000256" key="3">
    <source>
        <dbReference type="ARBA" id="ARBA00023295"/>
    </source>
</evidence>
<dbReference type="Gene3D" id="1.50.10.10">
    <property type="match status" value="1"/>
</dbReference>
<keyword evidence="2" id="KW-0119">Carbohydrate metabolism</keyword>
<keyword evidence="1 6" id="KW-0378">Hydrolase</keyword>
<evidence type="ECO:0000256" key="2">
    <source>
        <dbReference type="ARBA" id="ARBA00023277"/>
    </source>
</evidence>
<protein>
    <submittedName>
        <fullName evidence="6">Glycoside hydrolase family 9 protein</fullName>
    </submittedName>
</protein>
<keyword evidence="3" id="KW-0326">Glycosidase</keyword>
<organism evidence="6 7">
    <name type="scientific">Kribbella deserti</name>
    <dbReference type="NCBI Taxonomy" id="1926257"/>
    <lineage>
        <taxon>Bacteria</taxon>
        <taxon>Bacillati</taxon>
        <taxon>Actinomycetota</taxon>
        <taxon>Actinomycetes</taxon>
        <taxon>Propionibacteriales</taxon>
        <taxon>Kribbellaceae</taxon>
        <taxon>Kribbella</taxon>
    </lineage>
</organism>
<comment type="caution">
    <text evidence="6">The sequence shown here is derived from an EMBL/GenBank/DDBJ whole genome shotgun (WGS) entry which is preliminary data.</text>
</comment>
<gene>
    <name evidence="6" type="ORF">ACFFGN_25415</name>
</gene>
<proteinExistence type="predicted"/>
<sequence length="570" mass="62171">MRSRDHETPGILVSHLGYGSESGRAVIAVVPDGPLTAELVGPDGTVSLRPGPIQRVPGWTGGPYARIPLPDHLAAGTYTVGVVADGIHLESESFVIGPERLQRQTMSDVLAYFKAMRSSGEIDRKDRAARRWDDSSGTTVDARGGWLDASGDTSKFLSHLTYTSTMSPQQIPLCAWAMLVARDQLVAHHPALVRVLGARLRDEALWGADFLMRFRSSDGYFYTGIFDALTKQLDERVITAPLQDCVRTSRYQAAYRQGGGLAIAALARASTTDDDGDFTRSEYLTAAHEAFAHLEQHNLAYLFDGVESIIDDYTALLATTELTAATSPAYGEVREAARRRAASLIGRYVRPGDGPGWFRADEQGRPFFHAVEPGLPVLALLRFAEVLPDAPEAKAARETALQAMLDILDRTASVPNPFGYPRSLVQPAGEASRESFFFPHANETGYWWQGENAAIASLSAAARECTRWNGIDDDVRARLSTFAADQLAWIVGRNPFDSSMLQGRGRHNADYSSDFPNLPGGIVNGITSGWADEQDIAFLPPDAPEGDAWRWAEQWIPHTGWFLLAVAAAP</sequence>
<dbReference type="RefSeq" id="WP_380052210.1">
    <property type="nucleotide sequence ID" value="NZ_JBHLTC010000033.1"/>
</dbReference>
<name>A0ABV6QTE7_9ACTN</name>
<feature type="domain" description="Glycoside hydrolase family 9" evidence="5">
    <location>
        <begin position="104"/>
        <end position="507"/>
    </location>
</feature>
<dbReference type="SUPFAM" id="SSF48208">
    <property type="entry name" value="Six-hairpin glycosidases"/>
    <property type="match status" value="1"/>
</dbReference>
<dbReference type="InterPro" id="IPR001701">
    <property type="entry name" value="Glyco_hydro_9"/>
</dbReference>
<keyword evidence="7" id="KW-1185">Reference proteome</keyword>
<keyword evidence="4" id="KW-0624">Polysaccharide degradation</keyword>
<evidence type="ECO:0000313" key="7">
    <source>
        <dbReference type="Proteomes" id="UP001589890"/>
    </source>
</evidence>
<dbReference type="GO" id="GO:0016787">
    <property type="term" value="F:hydrolase activity"/>
    <property type="evidence" value="ECO:0007669"/>
    <property type="project" value="UniProtKB-KW"/>
</dbReference>
<reference evidence="6 7" key="1">
    <citation type="submission" date="2024-09" db="EMBL/GenBank/DDBJ databases">
        <authorList>
            <person name="Sun Q."/>
            <person name="Mori K."/>
        </authorList>
    </citation>
    <scope>NUCLEOTIDE SEQUENCE [LARGE SCALE GENOMIC DNA]</scope>
    <source>
        <strain evidence="6 7">CGMCC 1.15906</strain>
    </source>
</reference>
<evidence type="ECO:0000256" key="4">
    <source>
        <dbReference type="ARBA" id="ARBA00023326"/>
    </source>
</evidence>
<dbReference type="Proteomes" id="UP001589890">
    <property type="component" value="Unassembled WGS sequence"/>
</dbReference>
<evidence type="ECO:0000259" key="5">
    <source>
        <dbReference type="Pfam" id="PF00759"/>
    </source>
</evidence>
<dbReference type="InterPro" id="IPR008928">
    <property type="entry name" value="6-hairpin_glycosidase_sf"/>
</dbReference>
<evidence type="ECO:0000313" key="6">
    <source>
        <dbReference type="EMBL" id="MFC0627438.1"/>
    </source>
</evidence>
<dbReference type="InterPro" id="IPR012341">
    <property type="entry name" value="6hp_glycosidase-like_sf"/>
</dbReference>
<evidence type="ECO:0000256" key="1">
    <source>
        <dbReference type="ARBA" id="ARBA00022801"/>
    </source>
</evidence>
<dbReference type="EMBL" id="JBHLTC010000033">
    <property type="protein sequence ID" value="MFC0627438.1"/>
    <property type="molecule type" value="Genomic_DNA"/>
</dbReference>
<dbReference type="PANTHER" id="PTHR22298">
    <property type="entry name" value="ENDO-1,4-BETA-GLUCANASE"/>
    <property type="match status" value="1"/>
</dbReference>